<keyword evidence="4 7" id="KW-0472">Membrane</keyword>
<keyword evidence="3 7" id="KW-1133">Transmembrane helix</keyword>
<evidence type="ECO:0000256" key="1">
    <source>
        <dbReference type="ARBA" id="ARBA00004127"/>
    </source>
</evidence>
<feature type="transmembrane region" description="Helical" evidence="7">
    <location>
        <begin position="126"/>
        <end position="149"/>
    </location>
</feature>
<evidence type="ECO:0000256" key="3">
    <source>
        <dbReference type="ARBA" id="ARBA00022989"/>
    </source>
</evidence>
<protein>
    <submittedName>
        <fullName evidence="9">Vitamin K-dependent gamma-carboxylase</fullName>
    </submittedName>
</protein>
<feature type="transmembrane region" description="Helical" evidence="7">
    <location>
        <begin position="262"/>
        <end position="283"/>
    </location>
</feature>
<evidence type="ECO:0000256" key="4">
    <source>
        <dbReference type="ARBA" id="ARBA00023136"/>
    </source>
</evidence>
<feature type="transmembrane region" description="Helical" evidence="7">
    <location>
        <begin position="87"/>
        <end position="106"/>
    </location>
</feature>
<dbReference type="InterPro" id="IPR011020">
    <property type="entry name" value="HTTM-like"/>
</dbReference>
<feature type="domain" description="HTTM-like" evidence="8">
    <location>
        <begin position="25"/>
        <end position="283"/>
    </location>
</feature>
<feature type="transmembrane region" description="Helical" evidence="7">
    <location>
        <begin position="170"/>
        <end position="188"/>
    </location>
</feature>
<accession>A0A517R6W1</accession>
<feature type="transmembrane region" description="Helical" evidence="7">
    <location>
        <begin position="339"/>
        <end position="363"/>
    </location>
</feature>
<organism evidence="9 10">
    <name type="scientific">Stratiformator vulcanicus</name>
    <dbReference type="NCBI Taxonomy" id="2527980"/>
    <lineage>
        <taxon>Bacteria</taxon>
        <taxon>Pseudomonadati</taxon>
        <taxon>Planctomycetota</taxon>
        <taxon>Planctomycetia</taxon>
        <taxon>Planctomycetales</taxon>
        <taxon>Planctomycetaceae</taxon>
        <taxon>Stratiformator</taxon>
    </lineage>
</organism>
<feature type="transmembrane region" description="Helical" evidence="7">
    <location>
        <begin position="369"/>
        <end position="387"/>
    </location>
</feature>
<feature type="transmembrane region" description="Helical" evidence="7">
    <location>
        <begin position="20"/>
        <end position="46"/>
    </location>
</feature>
<feature type="transmembrane region" description="Helical" evidence="7">
    <location>
        <begin position="218"/>
        <end position="241"/>
    </location>
</feature>
<dbReference type="GO" id="GO:0012505">
    <property type="term" value="C:endomembrane system"/>
    <property type="evidence" value="ECO:0007669"/>
    <property type="project" value="UniProtKB-SubCell"/>
</dbReference>
<sequence>MSAVTAPPPPDSSTMHASPPASWLFAPVSIATLVYFRIGLGLILLWESYRFLSSGWVQSLFLDPPLRFTYFGFGWVPMLPDPWLTGVFYALGGLGICVAAGLLYRITMPLLFLTFSYIFLLDQSNYLNHFYLVVIICGLMCLLPAYRAFSLDAKLFPAIRSQTMPRWVRELLRFQIGVAYFFGGIAKLNPDWLSGIPMQLMLMANDDFPLVRPFFGEVWVALLFAYGGLLLDLLIVPALWWKPTRIPALLVAASFHLMNDMLFRIGIFPWFMLAATVILWPPFPLRPLALLRIYGSLIVIRQILGILEITDEAVPMENAVVAGLSAAALSLFLFRRSRLIGLIGFIAIQVVGALLFDVAVPGILFEPQWAGLALLLVSAIAAAVLLFPPRALRDLSVSQEQMPQPLKDRSPARQGRWGQTVVLTGLVLLMTWQCLMPLRHWLYPGDVSWTEEGHKYAWHMKLRVKVADYAHFFIVGEDGRTLADVPIFTPGTDFRYDRRGGAGNKADREAAFEQWIDDFIARTQLTPRQASTMSTRPELIRQYAHQLAERFEEEFAAPVGVTANIAVSLNAREPQLLVSPDADLSQKNATWAPADWILPNEALRPEIRRWD</sequence>
<dbReference type="GO" id="GO:0008488">
    <property type="term" value="F:gamma-glutamyl carboxylase activity"/>
    <property type="evidence" value="ECO:0007669"/>
    <property type="project" value="InterPro"/>
</dbReference>
<keyword evidence="5" id="KW-1015">Disulfide bond</keyword>
<reference evidence="9 10" key="1">
    <citation type="submission" date="2019-02" db="EMBL/GenBank/DDBJ databases">
        <title>Deep-cultivation of Planctomycetes and their phenomic and genomic characterization uncovers novel biology.</title>
        <authorList>
            <person name="Wiegand S."/>
            <person name="Jogler M."/>
            <person name="Boedeker C."/>
            <person name="Pinto D."/>
            <person name="Vollmers J."/>
            <person name="Rivas-Marin E."/>
            <person name="Kohn T."/>
            <person name="Peeters S.H."/>
            <person name="Heuer A."/>
            <person name="Rast P."/>
            <person name="Oberbeckmann S."/>
            <person name="Bunk B."/>
            <person name="Jeske O."/>
            <person name="Meyerdierks A."/>
            <person name="Storesund J.E."/>
            <person name="Kallscheuer N."/>
            <person name="Luecker S."/>
            <person name="Lage O.M."/>
            <person name="Pohl T."/>
            <person name="Merkel B.J."/>
            <person name="Hornburger P."/>
            <person name="Mueller R.-W."/>
            <person name="Bruemmer F."/>
            <person name="Labrenz M."/>
            <person name="Spormann A.M."/>
            <person name="Op den Camp H."/>
            <person name="Overmann J."/>
            <person name="Amann R."/>
            <person name="Jetten M.S.M."/>
            <person name="Mascher T."/>
            <person name="Medema M.H."/>
            <person name="Devos D.P."/>
            <person name="Kaster A.-K."/>
            <person name="Ovreas L."/>
            <person name="Rohde M."/>
            <person name="Galperin M.Y."/>
            <person name="Jogler C."/>
        </authorList>
    </citation>
    <scope>NUCLEOTIDE SEQUENCE [LARGE SCALE GENOMIC DNA]</scope>
    <source>
        <strain evidence="9 10">Pan189</strain>
    </source>
</reference>
<dbReference type="OrthoDB" id="341137at2"/>
<gene>
    <name evidence="9" type="ORF">Pan189_40450</name>
</gene>
<dbReference type="InterPro" id="IPR053934">
    <property type="entry name" value="HTTM_dom"/>
</dbReference>
<dbReference type="GO" id="GO:0019842">
    <property type="term" value="F:vitamin binding"/>
    <property type="evidence" value="ECO:0007669"/>
    <property type="project" value="TreeGrafter"/>
</dbReference>
<proteinExistence type="predicted"/>
<dbReference type="InterPro" id="IPR053935">
    <property type="entry name" value="VKGC_lumenal_dom"/>
</dbReference>
<comment type="subcellular location">
    <subcellularLocation>
        <location evidence="1">Endomembrane system</location>
        <topology evidence="1">Multi-pass membrane protein</topology>
    </subcellularLocation>
</comment>
<evidence type="ECO:0000256" key="5">
    <source>
        <dbReference type="ARBA" id="ARBA00023157"/>
    </source>
</evidence>
<dbReference type="AlphaFoldDB" id="A0A517R6W1"/>
<evidence type="ECO:0000256" key="2">
    <source>
        <dbReference type="ARBA" id="ARBA00022692"/>
    </source>
</evidence>
<keyword evidence="6" id="KW-0456">Lyase</keyword>
<keyword evidence="2 7" id="KW-0812">Transmembrane</keyword>
<dbReference type="KEGG" id="svp:Pan189_40450"/>
<evidence type="ECO:0000256" key="6">
    <source>
        <dbReference type="ARBA" id="ARBA00023239"/>
    </source>
</evidence>
<evidence type="ECO:0000313" key="10">
    <source>
        <dbReference type="Proteomes" id="UP000317318"/>
    </source>
</evidence>
<dbReference type="SMART" id="SM00752">
    <property type="entry name" value="HTTM"/>
    <property type="match status" value="1"/>
</dbReference>
<dbReference type="Pfam" id="PF05090">
    <property type="entry name" value="HTTM"/>
    <property type="match status" value="1"/>
</dbReference>
<evidence type="ECO:0000259" key="8">
    <source>
        <dbReference type="SMART" id="SM00752"/>
    </source>
</evidence>
<dbReference type="PANTHER" id="PTHR12639:SF7">
    <property type="entry name" value="HTTM DOMAIN-CONTAINING PROTEIN"/>
    <property type="match status" value="1"/>
</dbReference>
<dbReference type="Proteomes" id="UP000317318">
    <property type="component" value="Chromosome"/>
</dbReference>
<dbReference type="InterPro" id="IPR007782">
    <property type="entry name" value="VKG_COase"/>
</dbReference>
<keyword evidence="10" id="KW-1185">Reference proteome</keyword>
<dbReference type="Pfam" id="PF22777">
    <property type="entry name" value="VKGC_lumenal_dom"/>
    <property type="match status" value="2"/>
</dbReference>
<evidence type="ECO:0000256" key="7">
    <source>
        <dbReference type="SAM" id="Phobius"/>
    </source>
</evidence>
<dbReference type="RefSeq" id="WP_145365761.1">
    <property type="nucleotide sequence ID" value="NZ_CP036268.1"/>
</dbReference>
<name>A0A517R6W1_9PLAN</name>
<dbReference type="EMBL" id="CP036268">
    <property type="protein sequence ID" value="QDT39636.1"/>
    <property type="molecule type" value="Genomic_DNA"/>
</dbReference>
<dbReference type="PANTHER" id="PTHR12639">
    <property type="entry name" value="VITAMIN K-DEPENDENT GAMMA-CARBOXYLASE"/>
    <property type="match status" value="1"/>
</dbReference>
<evidence type="ECO:0000313" key="9">
    <source>
        <dbReference type="EMBL" id="QDT39636.1"/>
    </source>
</evidence>